<evidence type="ECO:0000256" key="7">
    <source>
        <dbReference type="HAMAP-Rule" id="MF_00639"/>
    </source>
</evidence>
<name>A0A7K1YDU5_9SPHI</name>
<evidence type="ECO:0000256" key="4">
    <source>
        <dbReference type="ARBA" id="ARBA00022598"/>
    </source>
</evidence>
<dbReference type="GO" id="GO:0008360">
    <property type="term" value="P:regulation of cell shape"/>
    <property type="evidence" value="ECO:0007669"/>
    <property type="project" value="UniProtKB-KW"/>
</dbReference>
<gene>
    <name evidence="7 11" type="primary">murD</name>
    <name evidence="11" type="ORF">GS399_17510</name>
</gene>
<organism evidence="11 12">
    <name type="scientific">Hufsiella arboris</name>
    <dbReference type="NCBI Taxonomy" id="2695275"/>
    <lineage>
        <taxon>Bacteria</taxon>
        <taxon>Pseudomonadati</taxon>
        <taxon>Bacteroidota</taxon>
        <taxon>Sphingobacteriia</taxon>
        <taxon>Sphingobacteriales</taxon>
        <taxon>Sphingobacteriaceae</taxon>
        <taxon>Hufsiella</taxon>
    </lineage>
</organism>
<evidence type="ECO:0000259" key="10">
    <source>
        <dbReference type="Pfam" id="PF08245"/>
    </source>
</evidence>
<protein>
    <recommendedName>
        <fullName evidence="7 8">UDP-N-acetylmuramoylalanine--D-glutamate ligase</fullName>
        <ecNumber evidence="7 8">6.3.2.9</ecNumber>
    </recommendedName>
    <alternativeName>
        <fullName evidence="7">D-glutamic acid-adding enzyme</fullName>
    </alternativeName>
    <alternativeName>
        <fullName evidence="7">UDP-N-acetylmuramoyl-L-alanyl-D-glutamate synthetase</fullName>
    </alternativeName>
</protein>
<comment type="subcellular location">
    <subcellularLocation>
        <location evidence="1 7 8">Cytoplasm</location>
    </subcellularLocation>
</comment>
<dbReference type="Proteomes" id="UP000466586">
    <property type="component" value="Unassembled WGS sequence"/>
</dbReference>
<sequence length="448" mass="50217">MNEKKLIAIIGAGESGTGAAILAKKQGYEVFVSDFGEIAEVYKRELSENSIQFEEKKHSEDTIFQAVEVIKSPGIADKAPIIKKLQARNIPVISEIEFAGRYTQAKMICITGSNGKSTTTLLTYHILKNAGLNVGLAGNIGKSFARQVAHENFECYVLEISSFMLDNMYQFKADVAVLLNITPDHLDRYDYKMENYIASKLRIVQNQQADDVFIYCEDDPETVAALKHCNLKSKDYPFSIQSKPVEGAYLDNNQLIINLKNQNQFTMSINELALQGKHNIYNSMASGIVAKVLELRNESIRESMGNFKNIEHRLEHVARISGIDFINDSKATNVNSTWYALESMTTDVVLILGGVDKGNDYNMLKDLVKSKVRSIVCLGKDNKRIHDAFEDDVDVIVNTFSAHEAVNMAYHMARKGDTVLLSPACASFDLFRNYEDRGNQFKKAVMEL</sequence>
<feature type="domain" description="Mur ligase C-terminal" evidence="9">
    <location>
        <begin position="312"/>
        <end position="425"/>
    </location>
</feature>
<evidence type="ECO:0000256" key="1">
    <source>
        <dbReference type="ARBA" id="ARBA00004496"/>
    </source>
</evidence>
<dbReference type="SUPFAM" id="SSF53623">
    <property type="entry name" value="MurD-like peptide ligases, catalytic domain"/>
    <property type="match status" value="1"/>
</dbReference>
<keyword evidence="3 7" id="KW-0963">Cytoplasm</keyword>
<dbReference type="GO" id="GO:0008764">
    <property type="term" value="F:UDP-N-acetylmuramoylalanine-D-glutamate ligase activity"/>
    <property type="evidence" value="ECO:0007669"/>
    <property type="project" value="UniProtKB-UniRule"/>
</dbReference>
<dbReference type="AlphaFoldDB" id="A0A7K1YDU5"/>
<evidence type="ECO:0000256" key="3">
    <source>
        <dbReference type="ARBA" id="ARBA00022490"/>
    </source>
</evidence>
<evidence type="ECO:0000256" key="2">
    <source>
        <dbReference type="ARBA" id="ARBA00004752"/>
    </source>
</evidence>
<evidence type="ECO:0000256" key="5">
    <source>
        <dbReference type="ARBA" id="ARBA00022741"/>
    </source>
</evidence>
<comment type="similarity">
    <text evidence="7">Belongs to the MurCDEF family.</text>
</comment>
<comment type="function">
    <text evidence="7 8">Cell wall formation. Catalyzes the addition of glutamate to the nucleotide precursor UDP-N-acetylmuramoyl-L-alanine (UMA).</text>
</comment>
<dbReference type="EMBL" id="WVHT01000010">
    <property type="protein sequence ID" value="MXV52774.1"/>
    <property type="molecule type" value="Genomic_DNA"/>
</dbReference>
<evidence type="ECO:0000259" key="9">
    <source>
        <dbReference type="Pfam" id="PF02875"/>
    </source>
</evidence>
<dbReference type="Pfam" id="PF08245">
    <property type="entry name" value="Mur_ligase_M"/>
    <property type="match status" value="1"/>
</dbReference>
<keyword evidence="7 8" id="KW-0132">Cell division</keyword>
<dbReference type="SUPFAM" id="SSF51984">
    <property type="entry name" value="MurCD N-terminal domain"/>
    <property type="match status" value="1"/>
</dbReference>
<dbReference type="InterPro" id="IPR005762">
    <property type="entry name" value="MurD"/>
</dbReference>
<keyword evidence="7 8" id="KW-0131">Cell cycle</keyword>
<evidence type="ECO:0000313" key="12">
    <source>
        <dbReference type="Proteomes" id="UP000466586"/>
    </source>
</evidence>
<keyword evidence="6 7" id="KW-0067">ATP-binding</keyword>
<dbReference type="Pfam" id="PF02875">
    <property type="entry name" value="Mur_ligase_C"/>
    <property type="match status" value="1"/>
</dbReference>
<accession>A0A7K1YDU5</accession>
<dbReference type="InterPro" id="IPR004101">
    <property type="entry name" value="Mur_ligase_C"/>
</dbReference>
<dbReference type="GO" id="GO:0005524">
    <property type="term" value="F:ATP binding"/>
    <property type="evidence" value="ECO:0007669"/>
    <property type="project" value="UniProtKB-UniRule"/>
</dbReference>
<keyword evidence="4 7" id="KW-0436">Ligase</keyword>
<dbReference type="NCBIfam" id="TIGR01087">
    <property type="entry name" value="murD"/>
    <property type="match status" value="1"/>
</dbReference>
<dbReference type="Gene3D" id="3.90.190.20">
    <property type="entry name" value="Mur ligase, C-terminal domain"/>
    <property type="match status" value="1"/>
</dbReference>
<dbReference type="EC" id="6.3.2.9" evidence="7 8"/>
<dbReference type="GO" id="GO:0051301">
    <property type="term" value="P:cell division"/>
    <property type="evidence" value="ECO:0007669"/>
    <property type="project" value="UniProtKB-KW"/>
</dbReference>
<dbReference type="InterPro" id="IPR013221">
    <property type="entry name" value="Mur_ligase_cen"/>
</dbReference>
<dbReference type="PANTHER" id="PTHR43692">
    <property type="entry name" value="UDP-N-ACETYLMURAMOYLALANINE--D-GLUTAMATE LIGASE"/>
    <property type="match status" value="1"/>
</dbReference>
<dbReference type="InterPro" id="IPR036615">
    <property type="entry name" value="Mur_ligase_C_dom_sf"/>
</dbReference>
<evidence type="ECO:0000256" key="6">
    <source>
        <dbReference type="ARBA" id="ARBA00022840"/>
    </source>
</evidence>
<dbReference type="Gene3D" id="3.40.1190.10">
    <property type="entry name" value="Mur-like, catalytic domain"/>
    <property type="match status" value="1"/>
</dbReference>
<dbReference type="UniPathway" id="UPA00219"/>
<dbReference type="GO" id="GO:0005737">
    <property type="term" value="C:cytoplasm"/>
    <property type="evidence" value="ECO:0007669"/>
    <property type="project" value="UniProtKB-SubCell"/>
</dbReference>
<keyword evidence="12" id="KW-1185">Reference proteome</keyword>
<dbReference type="HAMAP" id="MF_00639">
    <property type="entry name" value="MurD"/>
    <property type="match status" value="1"/>
</dbReference>
<dbReference type="RefSeq" id="WP_160845953.1">
    <property type="nucleotide sequence ID" value="NZ_WVHT01000010.1"/>
</dbReference>
<comment type="pathway">
    <text evidence="2 7 8">Cell wall biogenesis; peptidoglycan biosynthesis.</text>
</comment>
<proteinExistence type="inferred from homology"/>
<keyword evidence="5 7" id="KW-0547">Nucleotide-binding</keyword>
<dbReference type="Gene3D" id="3.40.50.720">
    <property type="entry name" value="NAD(P)-binding Rossmann-like Domain"/>
    <property type="match status" value="1"/>
</dbReference>
<comment type="caution">
    <text evidence="11">The sequence shown here is derived from an EMBL/GenBank/DDBJ whole genome shotgun (WGS) entry which is preliminary data.</text>
</comment>
<feature type="domain" description="Mur ligase central" evidence="10">
    <location>
        <begin position="110"/>
        <end position="289"/>
    </location>
</feature>
<keyword evidence="7 8" id="KW-0573">Peptidoglycan synthesis</keyword>
<keyword evidence="7 8" id="KW-0133">Cell shape</keyword>
<evidence type="ECO:0000256" key="8">
    <source>
        <dbReference type="RuleBase" id="RU003664"/>
    </source>
</evidence>
<dbReference type="PANTHER" id="PTHR43692:SF1">
    <property type="entry name" value="UDP-N-ACETYLMURAMOYLALANINE--D-GLUTAMATE LIGASE"/>
    <property type="match status" value="1"/>
</dbReference>
<keyword evidence="7 8" id="KW-0961">Cell wall biogenesis/degradation</keyword>
<feature type="binding site" evidence="7">
    <location>
        <begin position="112"/>
        <end position="118"/>
    </location>
    <ligand>
        <name>ATP</name>
        <dbReference type="ChEBI" id="CHEBI:30616"/>
    </ligand>
</feature>
<dbReference type="GO" id="GO:0071555">
    <property type="term" value="P:cell wall organization"/>
    <property type="evidence" value="ECO:0007669"/>
    <property type="project" value="UniProtKB-KW"/>
</dbReference>
<dbReference type="InterPro" id="IPR036565">
    <property type="entry name" value="Mur-like_cat_sf"/>
</dbReference>
<reference evidence="11 12" key="1">
    <citation type="submission" date="2019-11" db="EMBL/GenBank/DDBJ databases">
        <title>Pedobacter sp. HMF7647 Genome sequencing and assembly.</title>
        <authorList>
            <person name="Kang H."/>
            <person name="Kim H."/>
            <person name="Joh K."/>
        </authorList>
    </citation>
    <scope>NUCLEOTIDE SEQUENCE [LARGE SCALE GENOMIC DNA]</scope>
    <source>
        <strain evidence="11 12">HMF7647</strain>
    </source>
</reference>
<evidence type="ECO:0000313" key="11">
    <source>
        <dbReference type="EMBL" id="MXV52774.1"/>
    </source>
</evidence>
<dbReference type="GO" id="GO:0009252">
    <property type="term" value="P:peptidoglycan biosynthetic process"/>
    <property type="evidence" value="ECO:0007669"/>
    <property type="project" value="UniProtKB-UniRule"/>
</dbReference>
<dbReference type="SUPFAM" id="SSF53244">
    <property type="entry name" value="MurD-like peptide ligases, peptide-binding domain"/>
    <property type="match status" value="1"/>
</dbReference>
<comment type="catalytic activity">
    <reaction evidence="7 8">
        <text>UDP-N-acetyl-alpha-D-muramoyl-L-alanine + D-glutamate + ATP = UDP-N-acetyl-alpha-D-muramoyl-L-alanyl-D-glutamate + ADP + phosphate + H(+)</text>
        <dbReference type="Rhea" id="RHEA:16429"/>
        <dbReference type="ChEBI" id="CHEBI:15378"/>
        <dbReference type="ChEBI" id="CHEBI:29986"/>
        <dbReference type="ChEBI" id="CHEBI:30616"/>
        <dbReference type="ChEBI" id="CHEBI:43474"/>
        <dbReference type="ChEBI" id="CHEBI:83898"/>
        <dbReference type="ChEBI" id="CHEBI:83900"/>
        <dbReference type="ChEBI" id="CHEBI:456216"/>
        <dbReference type="EC" id="6.3.2.9"/>
    </reaction>
</comment>
<dbReference type="Pfam" id="PF21377">
    <property type="entry name" value="MurD_N"/>
    <property type="match status" value="1"/>
</dbReference>